<keyword evidence="1" id="KW-0479">Metal-binding</keyword>
<dbReference type="GO" id="GO:0043565">
    <property type="term" value="F:sequence-specific DNA binding"/>
    <property type="evidence" value="ECO:0007669"/>
    <property type="project" value="InterPro"/>
</dbReference>
<dbReference type="PANTHER" id="PTHR46011:SF6">
    <property type="entry name" value="HIGH ZINC ACTIVATED NUCLEAR RECEPTOR PROTEIN"/>
    <property type="match status" value="1"/>
</dbReference>
<gene>
    <name evidence="10" type="ORF">PENTCL1PPCAC_14631</name>
</gene>
<evidence type="ECO:0000256" key="6">
    <source>
        <dbReference type="ARBA" id="ARBA00023163"/>
    </source>
</evidence>
<keyword evidence="7" id="KW-0675">Receptor</keyword>
<feature type="non-terminal residue" evidence="10">
    <location>
        <position position="88"/>
    </location>
</feature>
<keyword evidence="2" id="KW-0863">Zinc-finger</keyword>
<keyword evidence="6" id="KW-0804">Transcription</keyword>
<dbReference type="AlphaFoldDB" id="A0AAV5TA60"/>
<organism evidence="10 11">
    <name type="scientific">Pristionchus entomophagus</name>
    <dbReference type="NCBI Taxonomy" id="358040"/>
    <lineage>
        <taxon>Eukaryota</taxon>
        <taxon>Metazoa</taxon>
        <taxon>Ecdysozoa</taxon>
        <taxon>Nematoda</taxon>
        <taxon>Chromadorea</taxon>
        <taxon>Rhabditida</taxon>
        <taxon>Rhabditina</taxon>
        <taxon>Diplogasteromorpha</taxon>
        <taxon>Diplogasteroidea</taxon>
        <taxon>Neodiplogasteridae</taxon>
        <taxon>Pristionchus</taxon>
    </lineage>
</organism>
<feature type="domain" description="Nuclear receptor" evidence="9">
    <location>
        <begin position="6"/>
        <end position="85"/>
    </location>
</feature>
<evidence type="ECO:0000256" key="4">
    <source>
        <dbReference type="ARBA" id="ARBA00023015"/>
    </source>
</evidence>
<keyword evidence="8" id="KW-0539">Nucleus</keyword>
<feature type="non-terminal residue" evidence="10">
    <location>
        <position position="1"/>
    </location>
</feature>
<dbReference type="SUPFAM" id="SSF57716">
    <property type="entry name" value="Glucocorticoid receptor-like (DNA-binding domain)"/>
    <property type="match status" value="1"/>
</dbReference>
<name>A0AAV5TA60_9BILA</name>
<evidence type="ECO:0000259" key="9">
    <source>
        <dbReference type="PROSITE" id="PS51030"/>
    </source>
</evidence>
<keyword evidence="3" id="KW-0862">Zinc</keyword>
<dbReference type="Gene3D" id="3.30.50.10">
    <property type="entry name" value="Erythroid Transcription Factor GATA-1, subunit A"/>
    <property type="match status" value="1"/>
</dbReference>
<dbReference type="PRINTS" id="PR00047">
    <property type="entry name" value="STROIDFINGER"/>
</dbReference>
<dbReference type="EMBL" id="BTSX01000004">
    <property type="protein sequence ID" value="GMS92456.1"/>
    <property type="molecule type" value="Genomic_DNA"/>
</dbReference>
<proteinExistence type="predicted"/>
<evidence type="ECO:0000256" key="5">
    <source>
        <dbReference type="ARBA" id="ARBA00023125"/>
    </source>
</evidence>
<comment type="caution">
    <text evidence="10">The sequence shown here is derived from an EMBL/GenBank/DDBJ whole genome shotgun (WGS) entry which is preliminary data.</text>
</comment>
<dbReference type="InterPro" id="IPR001628">
    <property type="entry name" value="Znf_hrmn_rcpt"/>
</dbReference>
<evidence type="ECO:0000256" key="7">
    <source>
        <dbReference type="ARBA" id="ARBA00023170"/>
    </source>
</evidence>
<keyword evidence="5" id="KW-0238">DNA-binding</keyword>
<dbReference type="GO" id="GO:0008270">
    <property type="term" value="F:zinc ion binding"/>
    <property type="evidence" value="ECO:0007669"/>
    <property type="project" value="UniProtKB-KW"/>
</dbReference>
<evidence type="ECO:0000313" key="11">
    <source>
        <dbReference type="Proteomes" id="UP001432027"/>
    </source>
</evidence>
<dbReference type="Proteomes" id="UP001432027">
    <property type="component" value="Unassembled WGS sequence"/>
</dbReference>
<keyword evidence="4" id="KW-0805">Transcription regulation</keyword>
<sequence length="88" mass="9897">PVQPPMRNCLICSVQISECHLGVDCCLACSAFYKRTINLNKESLKCKMGTDDCTEFKAISSCRKCRFLKLCEVLEQSANPSKDQETDK</sequence>
<keyword evidence="11" id="KW-1185">Reference proteome</keyword>
<dbReference type="Pfam" id="PF00105">
    <property type="entry name" value="zf-C4"/>
    <property type="match status" value="1"/>
</dbReference>
<protein>
    <recommendedName>
        <fullName evidence="9">Nuclear receptor domain-containing protein</fullName>
    </recommendedName>
</protein>
<evidence type="ECO:0000256" key="3">
    <source>
        <dbReference type="ARBA" id="ARBA00022833"/>
    </source>
</evidence>
<evidence type="ECO:0000256" key="8">
    <source>
        <dbReference type="ARBA" id="ARBA00023242"/>
    </source>
</evidence>
<reference evidence="10" key="1">
    <citation type="submission" date="2023-10" db="EMBL/GenBank/DDBJ databases">
        <title>Genome assembly of Pristionchus species.</title>
        <authorList>
            <person name="Yoshida K."/>
            <person name="Sommer R.J."/>
        </authorList>
    </citation>
    <scope>NUCLEOTIDE SEQUENCE</scope>
    <source>
        <strain evidence="10">RS0144</strain>
    </source>
</reference>
<dbReference type="PROSITE" id="PS51030">
    <property type="entry name" value="NUCLEAR_REC_DBD_2"/>
    <property type="match status" value="1"/>
</dbReference>
<dbReference type="GO" id="GO:0005634">
    <property type="term" value="C:nucleus"/>
    <property type="evidence" value="ECO:0007669"/>
    <property type="project" value="TreeGrafter"/>
</dbReference>
<dbReference type="InterPro" id="IPR013088">
    <property type="entry name" value="Znf_NHR/GATA"/>
</dbReference>
<evidence type="ECO:0000313" key="10">
    <source>
        <dbReference type="EMBL" id="GMS92456.1"/>
    </source>
</evidence>
<accession>A0AAV5TA60</accession>
<evidence type="ECO:0000256" key="1">
    <source>
        <dbReference type="ARBA" id="ARBA00022723"/>
    </source>
</evidence>
<dbReference type="PANTHER" id="PTHR46011">
    <property type="entry name" value="NUCLEAR HORMONE RECEPTOR FAMILY MEMBER NHR-86-RELATED"/>
    <property type="match status" value="1"/>
</dbReference>
<evidence type="ECO:0000256" key="2">
    <source>
        <dbReference type="ARBA" id="ARBA00022771"/>
    </source>
</evidence>
<dbReference type="SMART" id="SM00399">
    <property type="entry name" value="ZnF_C4"/>
    <property type="match status" value="1"/>
</dbReference>
<dbReference type="GO" id="GO:0003700">
    <property type="term" value="F:DNA-binding transcription factor activity"/>
    <property type="evidence" value="ECO:0007669"/>
    <property type="project" value="InterPro"/>
</dbReference>